<dbReference type="Proteomes" id="UP001642484">
    <property type="component" value="Unassembled WGS sequence"/>
</dbReference>
<accession>A0ABP0PRV6</accession>
<proteinExistence type="predicted"/>
<keyword evidence="2" id="KW-1185">Reference proteome</keyword>
<gene>
    <name evidence="1" type="ORF">CCMP2556_LOCUS38190</name>
</gene>
<organism evidence="1 2">
    <name type="scientific">Durusdinium trenchii</name>
    <dbReference type="NCBI Taxonomy" id="1381693"/>
    <lineage>
        <taxon>Eukaryota</taxon>
        <taxon>Sar</taxon>
        <taxon>Alveolata</taxon>
        <taxon>Dinophyceae</taxon>
        <taxon>Suessiales</taxon>
        <taxon>Symbiodiniaceae</taxon>
        <taxon>Durusdinium</taxon>
    </lineage>
</organism>
<protein>
    <submittedName>
        <fullName evidence="1">Uncharacterized protein</fullName>
    </submittedName>
</protein>
<sequence length="66" mass="7253">YYLTSNKVTAKATVLFATTASVGLLATCRDWEQETMVMSMQNLGLIGMMTIDWPESLKGRLDGVPP</sequence>
<name>A0ABP0PRV6_9DINO</name>
<evidence type="ECO:0000313" key="2">
    <source>
        <dbReference type="Proteomes" id="UP001642484"/>
    </source>
</evidence>
<reference evidence="1 2" key="1">
    <citation type="submission" date="2024-02" db="EMBL/GenBank/DDBJ databases">
        <authorList>
            <person name="Chen Y."/>
            <person name="Shah S."/>
            <person name="Dougan E. K."/>
            <person name="Thang M."/>
            <person name="Chan C."/>
        </authorList>
    </citation>
    <scope>NUCLEOTIDE SEQUENCE [LARGE SCALE GENOMIC DNA]</scope>
</reference>
<feature type="non-terminal residue" evidence="1">
    <location>
        <position position="1"/>
    </location>
</feature>
<evidence type="ECO:0000313" key="1">
    <source>
        <dbReference type="EMBL" id="CAK9077450.1"/>
    </source>
</evidence>
<comment type="caution">
    <text evidence="1">The sequence shown here is derived from an EMBL/GenBank/DDBJ whole genome shotgun (WGS) entry which is preliminary data.</text>
</comment>
<dbReference type="EMBL" id="CAXAMN010023406">
    <property type="protein sequence ID" value="CAK9077450.1"/>
    <property type="molecule type" value="Genomic_DNA"/>
</dbReference>
<feature type="non-terminal residue" evidence="1">
    <location>
        <position position="66"/>
    </location>
</feature>